<dbReference type="PANTHER" id="PTHR33153:SF3">
    <property type="entry name" value="TRAFFICKING PROTEIN PARTICLE COMPLEX SUBUNIT 11 DOMAIN-CONTAINING PROTEIN"/>
    <property type="match status" value="1"/>
</dbReference>
<comment type="caution">
    <text evidence="3">The sequence shown here is derived from an EMBL/GenBank/DDBJ whole genome shotgun (WGS) entry which is preliminary data.</text>
</comment>
<name>A0ABD3H4S2_9MARC</name>
<proteinExistence type="predicted"/>
<feature type="compositionally biased region" description="Basic and acidic residues" evidence="1">
    <location>
        <begin position="142"/>
        <end position="152"/>
    </location>
</feature>
<gene>
    <name evidence="3" type="ORF">R1sor_003903</name>
</gene>
<reference evidence="3 4" key="1">
    <citation type="submission" date="2024-09" db="EMBL/GenBank/DDBJ databases">
        <title>Chromosome-scale assembly of Riccia sorocarpa.</title>
        <authorList>
            <person name="Paukszto L."/>
        </authorList>
    </citation>
    <scope>NUCLEOTIDE SEQUENCE [LARGE SCALE GENOMIC DNA]</scope>
    <source>
        <strain evidence="3">LP-2024</strain>
        <tissue evidence="3">Aerial parts of the thallus</tissue>
    </source>
</reference>
<dbReference type="EMBL" id="JBJQOH010000006">
    <property type="protein sequence ID" value="KAL3685881.1"/>
    <property type="molecule type" value="Genomic_DNA"/>
</dbReference>
<dbReference type="Proteomes" id="UP001633002">
    <property type="component" value="Unassembled WGS sequence"/>
</dbReference>
<dbReference type="AlphaFoldDB" id="A0ABD3H4S2"/>
<keyword evidence="4" id="KW-1185">Reference proteome</keyword>
<feature type="region of interest" description="Disordered" evidence="1">
    <location>
        <begin position="111"/>
        <end position="152"/>
    </location>
</feature>
<feature type="compositionally biased region" description="Polar residues" evidence="1">
    <location>
        <begin position="771"/>
        <end position="785"/>
    </location>
</feature>
<organism evidence="3 4">
    <name type="scientific">Riccia sorocarpa</name>
    <dbReference type="NCBI Taxonomy" id="122646"/>
    <lineage>
        <taxon>Eukaryota</taxon>
        <taxon>Viridiplantae</taxon>
        <taxon>Streptophyta</taxon>
        <taxon>Embryophyta</taxon>
        <taxon>Marchantiophyta</taxon>
        <taxon>Marchantiopsida</taxon>
        <taxon>Marchantiidae</taxon>
        <taxon>Marchantiales</taxon>
        <taxon>Ricciaceae</taxon>
        <taxon>Riccia</taxon>
    </lineage>
</organism>
<feature type="region of interest" description="Disordered" evidence="1">
    <location>
        <begin position="767"/>
        <end position="786"/>
    </location>
</feature>
<accession>A0ABD3H4S2</accession>
<feature type="domain" description="DUF7869" evidence="2">
    <location>
        <begin position="519"/>
        <end position="646"/>
    </location>
</feature>
<protein>
    <recommendedName>
        <fullName evidence="2">DUF7869 domain-containing protein</fullName>
    </recommendedName>
</protein>
<evidence type="ECO:0000313" key="4">
    <source>
        <dbReference type="Proteomes" id="UP001633002"/>
    </source>
</evidence>
<dbReference type="InterPro" id="IPR057191">
    <property type="entry name" value="DUF7869"/>
</dbReference>
<evidence type="ECO:0000256" key="1">
    <source>
        <dbReference type="SAM" id="MobiDB-lite"/>
    </source>
</evidence>
<dbReference type="PANTHER" id="PTHR33153">
    <property type="entry name" value="MYND-TYPE DOMAIN-CONTAINING PROTEIN"/>
    <property type="match status" value="1"/>
</dbReference>
<evidence type="ECO:0000313" key="3">
    <source>
        <dbReference type="EMBL" id="KAL3685881.1"/>
    </source>
</evidence>
<sequence>MYFKLRKNWSNVDVVLLSKTEAVPIAEGVIFLPFAKSCIEDEEVGEEYAGVLISGVLPEADPMLIARDLPHFVTEDPTIVRWPILRLKVVANGAILGHLYKAFLDSDLPQPQEDSGMNDATRKKRSYNSLKRSKPDPLAATRKNENKRKEKRLTESSINACLSKKDVCEEREFFYKEPSSKRIEYILTKFDHEGFAEGKMLFVRGQTICKRAFWTIYGFVKQTFYNYEGAYKLGQRVGFHGNHGTLKPKDTTLFAKACMKTFFQQAAEPLPHKKSRNPNTDGIVYRIPKIYTRDDVYEEIRSKMLAVNLAPISKIAFNDIWRKDFPNYGIHTSSAFAKCDDCLLFMNMLLRERRSAERAKWEHRREMHLKHQMSGRNEYYSHREMSTRTPSLYHSFIHDAMDHAKTYVPRLSDKLKSLMGHVTPLPLKLVGIINHGIWKSDPNYIVSSIVKQLRDYETYFTGDCTGDLAFNTTHVHPLFTALLDGDVFKTTVLEKKGLSREEYFDLQQQQDIGEGRRLRMLPPNLYIQLDNSAKDNKNWTVMAFCSELVAKGYCKTITMFFLVVGHTHEDVDAFFSKVNAAQAGKSIESLPHFLEVVHNAQSSKAYPRLIHEVADYKRHVADYVVKIEGQSALVAFKFWMRDNIHVYQVKETYGGKWVPEHGRTLWKRQDPESPTNFNVQLPPDQNPKLNEMIAPYAKKVEVSGFIKNYIKHKEELQPGTDPSTDIFAQDQCLIQYWKNVADVVQAGWRSNDESELQEAFWPITDYGTGHQVPSQTSTNPSSMSNTRREVDEELQARDEIFVGEAAARSLATFVPIIDITAGLMLLLRPSDDFECQDCLWVAKATGPVCRYESEPNFNKIPIQWWRPKHGSRKASIIDSTPGLPLVLAGVLSGANDKQLIGRGEGRITMIARLPQDPTKTRSSGLLSLVRISRALSLSRFPLRAIFPYFDASGSRVQAATQRSLPASRIQTQLRHGTHPLTRD</sequence>
<evidence type="ECO:0000259" key="2">
    <source>
        <dbReference type="Pfam" id="PF25273"/>
    </source>
</evidence>
<dbReference type="Pfam" id="PF25273">
    <property type="entry name" value="DUF7869"/>
    <property type="match status" value="1"/>
</dbReference>